<dbReference type="InterPro" id="IPR003593">
    <property type="entry name" value="AAA+_ATPase"/>
</dbReference>
<keyword evidence="3 6" id="KW-0067">ATP-binding</keyword>
<dbReference type="PROSITE" id="PS00211">
    <property type="entry name" value="ABC_TRANSPORTER_1"/>
    <property type="match status" value="1"/>
</dbReference>
<dbReference type="SMART" id="SM00382">
    <property type="entry name" value="AAA"/>
    <property type="match status" value="1"/>
</dbReference>
<dbReference type="GO" id="GO:0016887">
    <property type="term" value="F:ATP hydrolysis activity"/>
    <property type="evidence" value="ECO:0007669"/>
    <property type="project" value="InterPro"/>
</dbReference>
<dbReference type="EMBL" id="DRDR01000044">
    <property type="protein sequence ID" value="HDL60002.1"/>
    <property type="molecule type" value="Genomic_DNA"/>
</dbReference>
<gene>
    <name evidence="6" type="ORF">ENH14_00945</name>
</gene>
<dbReference type="PANTHER" id="PTHR42794:SF1">
    <property type="entry name" value="HEMIN IMPORT ATP-BINDING PROTEIN HMUV"/>
    <property type="match status" value="1"/>
</dbReference>
<reference evidence="6" key="1">
    <citation type="journal article" date="2020" name="mSystems">
        <title>Genome- and Community-Level Interaction Insights into Carbon Utilization and Element Cycling Functions of Hydrothermarchaeota in Hydrothermal Sediment.</title>
        <authorList>
            <person name="Zhou Z."/>
            <person name="Liu Y."/>
            <person name="Xu W."/>
            <person name="Pan J."/>
            <person name="Luo Z.H."/>
            <person name="Li M."/>
        </authorList>
    </citation>
    <scope>NUCLEOTIDE SEQUENCE [LARGE SCALE GENOMIC DNA]</scope>
    <source>
        <strain evidence="6">HyVt-28</strain>
    </source>
</reference>
<evidence type="ECO:0000256" key="3">
    <source>
        <dbReference type="ARBA" id="ARBA00022840"/>
    </source>
</evidence>
<organism evidence="6">
    <name type="scientific">candidate division WOR-3 bacterium</name>
    <dbReference type="NCBI Taxonomy" id="2052148"/>
    <lineage>
        <taxon>Bacteria</taxon>
        <taxon>Bacteria division WOR-3</taxon>
    </lineage>
</organism>
<comment type="caution">
    <text evidence="6">The sequence shown here is derived from an EMBL/GenBank/DDBJ whole genome shotgun (WGS) entry which is preliminary data.</text>
</comment>
<dbReference type="InterPro" id="IPR017871">
    <property type="entry name" value="ABC_transporter-like_CS"/>
</dbReference>
<keyword evidence="4" id="KW-1278">Translocase</keyword>
<dbReference type="GO" id="GO:0005524">
    <property type="term" value="F:ATP binding"/>
    <property type="evidence" value="ECO:0007669"/>
    <property type="project" value="UniProtKB-KW"/>
</dbReference>
<feature type="domain" description="ABC transporter" evidence="5">
    <location>
        <begin position="29"/>
        <end position="266"/>
    </location>
</feature>
<proteinExistence type="predicted"/>
<protein>
    <submittedName>
        <fullName evidence="6">ABC transporter ATP-binding protein</fullName>
    </submittedName>
</protein>
<name>A0A7V0LTS4_UNCW3</name>
<dbReference type="SUPFAM" id="SSF52540">
    <property type="entry name" value="P-loop containing nucleoside triphosphate hydrolases"/>
    <property type="match status" value="1"/>
</dbReference>
<dbReference type="Gene3D" id="3.40.50.300">
    <property type="entry name" value="P-loop containing nucleotide triphosphate hydrolases"/>
    <property type="match status" value="1"/>
</dbReference>
<dbReference type="Proteomes" id="UP000886381">
    <property type="component" value="Unassembled WGS sequence"/>
</dbReference>
<dbReference type="InterPro" id="IPR027417">
    <property type="entry name" value="P-loop_NTPase"/>
</dbReference>
<dbReference type="InterPro" id="IPR003439">
    <property type="entry name" value="ABC_transporter-like_ATP-bd"/>
</dbReference>
<evidence type="ECO:0000256" key="1">
    <source>
        <dbReference type="ARBA" id="ARBA00022448"/>
    </source>
</evidence>
<dbReference type="Pfam" id="PF00005">
    <property type="entry name" value="ABC_tran"/>
    <property type="match status" value="1"/>
</dbReference>
<dbReference type="AlphaFoldDB" id="A0A7V0LTS4"/>
<sequence>MNFPLASSQVFLVSRSSSGFSLEEDMKVIEVKDLVFRYPGNREEIIKGISFQVEQGSFVAVIGPNGAGKSTLYRLILKELIPNSGVIDVWGKRLSEYRQKELAKIISALPSDEIEDSSLTVDEYLELGRYPHSGIFKSLKKLDYNLIENAKKITDIEKFSRRFLFELSKGELARVRIARTIVQDGGIFLMDEPTAHLDIDHKLWLLSTLRRLKAHLKTIIIILHDVGMAFKYADEILLMDKGEIKYFGKKENLNPGLLEEVFRVKVKMLENNLLFEER</sequence>
<keyword evidence="2" id="KW-0547">Nucleotide-binding</keyword>
<dbReference type="PROSITE" id="PS50893">
    <property type="entry name" value="ABC_TRANSPORTER_2"/>
    <property type="match status" value="1"/>
</dbReference>
<evidence type="ECO:0000313" key="6">
    <source>
        <dbReference type="EMBL" id="HDL60002.1"/>
    </source>
</evidence>
<dbReference type="PANTHER" id="PTHR42794">
    <property type="entry name" value="HEMIN IMPORT ATP-BINDING PROTEIN HMUV"/>
    <property type="match status" value="1"/>
</dbReference>
<evidence type="ECO:0000256" key="4">
    <source>
        <dbReference type="ARBA" id="ARBA00022967"/>
    </source>
</evidence>
<evidence type="ECO:0000256" key="2">
    <source>
        <dbReference type="ARBA" id="ARBA00022741"/>
    </source>
</evidence>
<accession>A0A7V0LTS4</accession>
<evidence type="ECO:0000259" key="5">
    <source>
        <dbReference type="PROSITE" id="PS50893"/>
    </source>
</evidence>
<keyword evidence="1" id="KW-0813">Transport</keyword>